<dbReference type="GO" id="GO:0047958">
    <property type="term" value="F:glycine:2-oxoglutarate aminotransferase activity"/>
    <property type="evidence" value="ECO:0007669"/>
    <property type="project" value="UniProtKB-EC"/>
</dbReference>
<dbReference type="Pfam" id="PF00155">
    <property type="entry name" value="Aminotran_1_2"/>
    <property type="match status" value="1"/>
</dbReference>
<comment type="catalytic activity">
    <reaction evidence="14">
        <text>2-oxo-3-sulfanylpropanoate + L-kynurenine = kynurenate + L-cysteine + H2O</text>
        <dbReference type="Rhea" id="RHEA:69104"/>
        <dbReference type="ChEBI" id="CHEBI:15377"/>
        <dbReference type="ChEBI" id="CHEBI:35235"/>
        <dbReference type="ChEBI" id="CHEBI:57678"/>
        <dbReference type="ChEBI" id="CHEBI:57959"/>
        <dbReference type="ChEBI" id="CHEBI:58454"/>
    </reaction>
    <physiologicalReaction direction="left-to-right" evidence="14">
        <dbReference type="Rhea" id="RHEA:69105"/>
    </physiologicalReaction>
</comment>
<evidence type="ECO:0000256" key="16">
    <source>
        <dbReference type="ARBA" id="ARBA00051879"/>
    </source>
</evidence>
<evidence type="ECO:0000256" key="5">
    <source>
        <dbReference type="ARBA" id="ARBA00022576"/>
    </source>
</evidence>
<evidence type="ECO:0000256" key="30">
    <source>
        <dbReference type="ARBA" id="ARBA00067059"/>
    </source>
</evidence>
<evidence type="ECO:0000256" key="22">
    <source>
        <dbReference type="ARBA" id="ARBA00052518"/>
    </source>
</evidence>
<comment type="catalytic activity">
    <reaction evidence="23">
        <text>glycine + 2-oxoglutarate = glyoxylate + L-glutamate</text>
        <dbReference type="Rhea" id="RHEA:14089"/>
        <dbReference type="ChEBI" id="CHEBI:16810"/>
        <dbReference type="ChEBI" id="CHEBI:29985"/>
        <dbReference type="ChEBI" id="CHEBI:36655"/>
        <dbReference type="ChEBI" id="CHEBI:57305"/>
        <dbReference type="EC" id="2.6.1.4"/>
    </reaction>
</comment>
<evidence type="ECO:0000256" key="15">
    <source>
        <dbReference type="ARBA" id="ARBA00051759"/>
    </source>
</evidence>
<comment type="pathway">
    <text evidence="27">Amino-acid degradation; L-lysine degradation via saccharopine pathway; glutaryl-CoA from L-lysine: step 4/6.</text>
</comment>
<keyword evidence="5 43" id="KW-0032">Aminotransferase</keyword>
<evidence type="ECO:0000256" key="17">
    <source>
        <dbReference type="ARBA" id="ARBA00052124"/>
    </source>
</evidence>
<dbReference type="Gene3D" id="3.40.640.10">
    <property type="entry name" value="Type I PLP-dependent aspartate aminotransferase-like (Major domain)"/>
    <property type="match status" value="1"/>
</dbReference>
<evidence type="ECO:0000259" key="42">
    <source>
        <dbReference type="Pfam" id="PF00155"/>
    </source>
</evidence>
<dbReference type="InterPro" id="IPR004839">
    <property type="entry name" value="Aminotransferase_I/II_large"/>
</dbReference>
<dbReference type="GO" id="GO:0016212">
    <property type="term" value="F:kynurenine-oxoglutarate transaminase activity"/>
    <property type="evidence" value="ECO:0007669"/>
    <property type="project" value="UniProtKB-EC"/>
</dbReference>
<evidence type="ECO:0000256" key="2">
    <source>
        <dbReference type="ARBA" id="ARBA00007441"/>
    </source>
</evidence>
<comment type="catalytic activity">
    <reaction evidence="22">
        <text>L-leucine + glyoxylate = 4-methyl-2-oxopentanoate + glycine</text>
        <dbReference type="Rhea" id="RHEA:69128"/>
        <dbReference type="ChEBI" id="CHEBI:17865"/>
        <dbReference type="ChEBI" id="CHEBI:36655"/>
        <dbReference type="ChEBI" id="CHEBI:57305"/>
        <dbReference type="ChEBI" id="CHEBI:57427"/>
    </reaction>
</comment>
<evidence type="ECO:0000256" key="9">
    <source>
        <dbReference type="ARBA" id="ARBA00047677"/>
    </source>
</evidence>
<dbReference type="GO" id="GO:0047315">
    <property type="term" value="F:kynurenine-glyoxylate transaminase activity"/>
    <property type="evidence" value="ECO:0007669"/>
    <property type="project" value="UniProtKB-EC"/>
</dbReference>
<evidence type="ECO:0000256" key="1">
    <source>
        <dbReference type="ARBA" id="ARBA00001933"/>
    </source>
</evidence>
<evidence type="ECO:0000256" key="10">
    <source>
        <dbReference type="ARBA" id="ARBA00050142"/>
    </source>
</evidence>
<evidence type="ECO:0000313" key="43">
    <source>
        <dbReference type="EMBL" id="CAB3219594.1"/>
    </source>
</evidence>
<comment type="catalytic activity">
    <reaction evidence="16">
        <text>2-oxobutanoate + L-kynurenine = (2S)-2-aminobutanoate + kynurenate + H2O</text>
        <dbReference type="Rhea" id="RHEA:66044"/>
        <dbReference type="ChEBI" id="CHEBI:15377"/>
        <dbReference type="ChEBI" id="CHEBI:16763"/>
        <dbReference type="ChEBI" id="CHEBI:57959"/>
        <dbReference type="ChEBI" id="CHEBI:58454"/>
        <dbReference type="ChEBI" id="CHEBI:74359"/>
    </reaction>
    <physiologicalReaction direction="left-to-right" evidence="16">
        <dbReference type="Rhea" id="RHEA:66045"/>
    </physiologicalReaction>
</comment>
<dbReference type="InterPro" id="IPR050859">
    <property type="entry name" value="Class-I_PLP-dep_aminotransf"/>
</dbReference>
<dbReference type="GO" id="GO:0005759">
    <property type="term" value="C:mitochondrial matrix"/>
    <property type="evidence" value="ECO:0007669"/>
    <property type="project" value="UniProtKB-ARBA"/>
</dbReference>
<evidence type="ECO:0000256" key="14">
    <source>
        <dbReference type="ARBA" id="ARBA00051742"/>
    </source>
</evidence>
<evidence type="ECO:0000256" key="34">
    <source>
        <dbReference type="ARBA" id="ARBA00080916"/>
    </source>
</evidence>
<evidence type="ECO:0000256" key="41">
    <source>
        <dbReference type="ARBA" id="ARBA00083735"/>
    </source>
</evidence>
<feature type="domain" description="Aminotransferase class I/classII large" evidence="42">
    <location>
        <begin position="65"/>
        <end position="415"/>
    </location>
</feature>
<keyword evidence="7" id="KW-0663">Pyridoxal phosphate</keyword>
<evidence type="ECO:0000256" key="7">
    <source>
        <dbReference type="ARBA" id="ARBA00022898"/>
    </source>
</evidence>
<comment type="catalytic activity">
    <reaction evidence="12">
        <text>2-oxopentanoate + L-kynurenine = L-2-aminopentanoate + kynurenate + H2O</text>
        <dbReference type="Rhea" id="RHEA:66076"/>
        <dbReference type="ChEBI" id="CHEBI:15377"/>
        <dbReference type="ChEBI" id="CHEBI:28644"/>
        <dbReference type="ChEBI" id="CHEBI:57959"/>
        <dbReference type="ChEBI" id="CHEBI:58441"/>
        <dbReference type="ChEBI" id="CHEBI:58454"/>
    </reaction>
    <physiologicalReaction direction="left-to-right" evidence="12">
        <dbReference type="Rhea" id="RHEA:66077"/>
    </physiologicalReaction>
</comment>
<comment type="catalytic activity">
    <reaction evidence="19">
        <text>L-tryptophan + glyoxylate = indole-3-pyruvate + glycine</text>
        <dbReference type="Rhea" id="RHEA:69124"/>
        <dbReference type="ChEBI" id="CHEBI:17640"/>
        <dbReference type="ChEBI" id="CHEBI:36655"/>
        <dbReference type="ChEBI" id="CHEBI:57305"/>
        <dbReference type="ChEBI" id="CHEBI:57912"/>
    </reaction>
</comment>
<comment type="catalytic activity">
    <reaction evidence="11">
        <text>L-2-aminoadipate + glyoxylate = 2-oxoadipate + glycine</text>
        <dbReference type="Rhea" id="RHEA:69112"/>
        <dbReference type="ChEBI" id="CHEBI:36655"/>
        <dbReference type="ChEBI" id="CHEBI:57305"/>
        <dbReference type="ChEBI" id="CHEBI:57499"/>
        <dbReference type="ChEBI" id="CHEBI:58672"/>
    </reaction>
    <physiologicalReaction direction="left-to-right" evidence="11">
        <dbReference type="Rhea" id="RHEA:69113"/>
    </physiologicalReaction>
</comment>
<dbReference type="EC" id="2.6.1.7" evidence="3"/>
<comment type="catalytic activity">
    <reaction evidence="21">
        <text>glyoxylate + L-methionine = 4-methylsulfanyl-2-oxobutanoate + glycine</text>
        <dbReference type="Rhea" id="RHEA:22884"/>
        <dbReference type="ChEBI" id="CHEBI:16723"/>
        <dbReference type="ChEBI" id="CHEBI:36655"/>
        <dbReference type="ChEBI" id="CHEBI:57305"/>
        <dbReference type="ChEBI" id="CHEBI:57844"/>
        <dbReference type="EC" id="2.6.1.73"/>
    </reaction>
</comment>
<evidence type="ECO:0000256" key="8">
    <source>
        <dbReference type="ARBA" id="ARBA00047478"/>
    </source>
</evidence>
<comment type="catalytic activity">
    <reaction evidence="10">
        <text>L-tyrosine + glyoxylate = 3-(4-hydroxyphenyl)pyruvate + glycine</text>
        <dbReference type="Rhea" id="RHEA:69116"/>
        <dbReference type="ChEBI" id="CHEBI:36242"/>
        <dbReference type="ChEBI" id="CHEBI:36655"/>
        <dbReference type="ChEBI" id="CHEBI:57305"/>
        <dbReference type="ChEBI" id="CHEBI:58315"/>
    </reaction>
</comment>
<dbReference type="PANTHER" id="PTHR42790:SF19">
    <property type="entry name" value="KYNURENINE_ALPHA-AMINOADIPATE AMINOTRANSFERASE, MITOCHONDRIAL"/>
    <property type="match status" value="1"/>
</dbReference>
<dbReference type="EC" id="2.6.1.73" evidence="30"/>
<comment type="catalytic activity">
    <reaction evidence="8">
        <text>L-kynurenine + 2-oxoglutarate = kynurenate + L-glutamate + H2O</text>
        <dbReference type="Rhea" id="RHEA:65560"/>
        <dbReference type="ChEBI" id="CHEBI:15377"/>
        <dbReference type="ChEBI" id="CHEBI:16810"/>
        <dbReference type="ChEBI" id="CHEBI:29985"/>
        <dbReference type="ChEBI" id="CHEBI:57959"/>
        <dbReference type="ChEBI" id="CHEBI:58454"/>
        <dbReference type="EC" id="2.6.1.7"/>
    </reaction>
    <physiologicalReaction direction="left-to-right" evidence="8">
        <dbReference type="Rhea" id="RHEA:65561"/>
    </physiologicalReaction>
</comment>
<evidence type="ECO:0000256" key="3">
    <source>
        <dbReference type="ARBA" id="ARBA00012751"/>
    </source>
</evidence>
<evidence type="ECO:0000256" key="12">
    <source>
        <dbReference type="ARBA" id="ARBA00051090"/>
    </source>
</evidence>
<dbReference type="EC" id="2.6.1.4" evidence="28"/>
<dbReference type="FunFam" id="3.90.1150.10:FF:000166">
    <property type="entry name" value="Kynurenine/alpha-aminoadipate aminotransferase, mitochondrial"/>
    <property type="match status" value="1"/>
</dbReference>
<evidence type="ECO:0000256" key="26">
    <source>
        <dbReference type="ARBA" id="ARBA00056991"/>
    </source>
</evidence>
<evidence type="ECO:0000256" key="36">
    <source>
        <dbReference type="ARBA" id="ARBA00082040"/>
    </source>
</evidence>
<dbReference type="AlphaFoldDB" id="A0A6F9D4U5"/>
<evidence type="ECO:0000256" key="19">
    <source>
        <dbReference type="ARBA" id="ARBA00052393"/>
    </source>
</evidence>
<accession>A0A6F9D4U5</accession>
<evidence type="ECO:0000256" key="13">
    <source>
        <dbReference type="ARBA" id="ARBA00051184"/>
    </source>
</evidence>
<dbReference type="SUPFAM" id="SSF53383">
    <property type="entry name" value="PLP-dependent transferases"/>
    <property type="match status" value="1"/>
</dbReference>
<keyword evidence="6 43" id="KW-0808">Transferase</keyword>
<evidence type="ECO:0000256" key="28">
    <source>
        <dbReference type="ARBA" id="ARBA00066546"/>
    </source>
</evidence>
<evidence type="ECO:0000256" key="32">
    <source>
        <dbReference type="ARBA" id="ARBA00075068"/>
    </source>
</evidence>
<dbReference type="EMBL" id="LR782561">
    <property type="protein sequence ID" value="CAB3219594.1"/>
    <property type="molecule type" value="mRNA"/>
</dbReference>
<evidence type="ECO:0000256" key="31">
    <source>
        <dbReference type="ARBA" id="ARBA00074091"/>
    </source>
</evidence>
<proteinExistence type="evidence at transcript level"/>
<comment type="catalytic activity">
    <reaction evidence="17">
        <text>indole-3-pyruvate + L-kynurenine = kynurenate + L-tryptophan + H2O</text>
        <dbReference type="Rhea" id="RHEA:66052"/>
        <dbReference type="ChEBI" id="CHEBI:15377"/>
        <dbReference type="ChEBI" id="CHEBI:17640"/>
        <dbReference type="ChEBI" id="CHEBI:57912"/>
        <dbReference type="ChEBI" id="CHEBI:57959"/>
        <dbReference type="ChEBI" id="CHEBI:58454"/>
    </reaction>
    <physiologicalReaction direction="left-to-right" evidence="17">
        <dbReference type="Rhea" id="RHEA:66053"/>
    </physiologicalReaction>
</comment>
<comment type="catalytic activity">
    <reaction evidence="25">
        <text>4-methyl-2-oxopentanoate + L-kynurenine = kynurenate + L-leucine + H2O</text>
        <dbReference type="Rhea" id="RHEA:66068"/>
        <dbReference type="ChEBI" id="CHEBI:15377"/>
        <dbReference type="ChEBI" id="CHEBI:17865"/>
        <dbReference type="ChEBI" id="CHEBI:57427"/>
        <dbReference type="ChEBI" id="CHEBI:57959"/>
        <dbReference type="ChEBI" id="CHEBI:58454"/>
    </reaction>
    <physiologicalReaction direction="left-to-right" evidence="25">
        <dbReference type="Rhea" id="RHEA:66069"/>
    </physiologicalReaction>
</comment>
<dbReference type="CDD" id="cd00609">
    <property type="entry name" value="AAT_like"/>
    <property type="match status" value="1"/>
</dbReference>
<evidence type="ECO:0000256" key="40">
    <source>
        <dbReference type="ARBA" id="ARBA00083286"/>
    </source>
</evidence>
<sequence length="426" mass="48033">MNFSRFITPKSAARLESPIRKTTAIALQNPDILSLASGMPNAKLFPFKSFDIVTQSGEKIALNGKDMGSALQYSASQGTQDMINWIRKLHKTFHDPPLMVRTIEQGGFNTCVTPGSQDGLIKVFEMLVQPGDNVVLDDPCYAGTLAMLRPMGCKLLPIETDKHGMISESLLDLMQRWTPDDAKDPNSKIPKVLYTIPNGGNPTGATATLKRKQEIYKIAQMYDMVIIEDDPYFFLTYEKLTPSYQSLDVDGRVIRSDSMSKVMSSGLRVGWISGANSFIQRLILHQQVSTLHTSTLIQMMLSKLLDQWGIEGFRNHVEQIQTFYKQQRDICIQYADKWLKGLAEWNEPEGGMFLWMKLIGIEDTTKLIQEKAMEKKVLLLPGSVFNVEEGKASSYCRVSFSFASDEKMDEAFRRLAALLEEERAKN</sequence>
<evidence type="ECO:0000256" key="11">
    <source>
        <dbReference type="ARBA" id="ARBA00050937"/>
    </source>
</evidence>
<comment type="catalytic activity">
    <reaction evidence="18">
        <text>2-oxohexanoate + L-kynurenine = L-2-aminohexanoate + kynurenate + H2O</text>
        <dbReference type="Rhea" id="RHEA:66060"/>
        <dbReference type="ChEBI" id="CHEBI:15377"/>
        <dbReference type="ChEBI" id="CHEBI:35177"/>
        <dbReference type="ChEBI" id="CHEBI:57959"/>
        <dbReference type="ChEBI" id="CHEBI:58454"/>
        <dbReference type="ChEBI" id="CHEBI:58455"/>
    </reaction>
    <physiologicalReaction direction="left-to-right" evidence="18">
        <dbReference type="Rhea" id="RHEA:66061"/>
    </physiologicalReaction>
</comment>
<dbReference type="PANTHER" id="PTHR42790">
    <property type="entry name" value="AMINOTRANSFERASE"/>
    <property type="match status" value="1"/>
</dbReference>
<dbReference type="GO" id="GO:0047536">
    <property type="term" value="F:2-aminoadipate transaminase activity"/>
    <property type="evidence" value="ECO:0007669"/>
    <property type="project" value="UniProtKB-EC"/>
</dbReference>
<evidence type="ECO:0000256" key="18">
    <source>
        <dbReference type="ARBA" id="ARBA00052128"/>
    </source>
</evidence>
<evidence type="ECO:0000256" key="27">
    <source>
        <dbReference type="ARBA" id="ARBA00060610"/>
    </source>
</evidence>
<evidence type="ECO:0000256" key="38">
    <source>
        <dbReference type="ARBA" id="ARBA00082796"/>
    </source>
</evidence>
<dbReference type="FunFam" id="3.40.640.10:FF:000071">
    <property type="entry name" value="Kynurenine/alpha-aminoadipate aminotransferase, mitochondrial"/>
    <property type="match status" value="1"/>
</dbReference>
<gene>
    <name evidence="43" type="primary">Aadat-002</name>
</gene>
<evidence type="ECO:0000256" key="23">
    <source>
        <dbReference type="ARBA" id="ARBA00052537"/>
    </source>
</evidence>
<evidence type="ECO:0000256" key="20">
    <source>
        <dbReference type="ARBA" id="ARBA00052400"/>
    </source>
</evidence>
<dbReference type="InterPro" id="IPR015424">
    <property type="entry name" value="PyrdxlP-dep_Trfase"/>
</dbReference>
<evidence type="ECO:0000256" key="35">
    <source>
        <dbReference type="ARBA" id="ARBA00081438"/>
    </source>
</evidence>
<organism evidence="43">
    <name type="scientific">Phallusia mammillata</name>
    <dbReference type="NCBI Taxonomy" id="59560"/>
    <lineage>
        <taxon>Eukaryota</taxon>
        <taxon>Metazoa</taxon>
        <taxon>Chordata</taxon>
        <taxon>Tunicata</taxon>
        <taxon>Ascidiacea</taxon>
        <taxon>Phlebobranchia</taxon>
        <taxon>Ascidiidae</taxon>
        <taxon>Phallusia</taxon>
    </lineage>
</organism>
<dbReference type="GO" id="GO:1901605">
    <property type="term" value="P:alpha-amino acid metabolic process"/>
    <property type="evidence" value="ECO:0007669"/>
    <property type="project" value="TreeGrafter"/>
</dbReference>
<comment type="catalytic activity">
    <reaction evidence="15">
        <text>2-oxoadipate + L-kynurenine = L-2-aminoadipate + kynurenate + H2O</text>
        <dbReference type="Rhea" id="RHEA:70047"/>
        <dbReference type="ChEBI" id="CHEBI:15377"/>
        <dbReference type="ChEBI" id="CHEBI:57499"/>
        <dbReference type="ChEBI" id="CHEBI:57959"/>
        <dbReference type="ChEBI" id="CHEBI:58454"/>
        <dbReference type="ChEBI" id="CHEBI:58672"/>
    </reaction>
    <physiologicalReaction direction="left-to-right" evidence="15">
        <dbReference type="Rhea" id="RHEA:70048"/>
    </physiologicalReaction>
</comment>
<dbReference type="GO" id="GO:0050094">
    <property type="term" value="F:methionine-glyoxylate transaminase activity"/>
    <property type="evidence" value="ECO:0007669"/>
    <property type="project" value="UniProtKB-EC"/>
</dbReference>
<protein>
    <recommendedName>
        <fullName evidence="31">Kynurenine/alpha-aminoadipate aminotransferase, mitochondrial</fullName>
        <ecNumber evidence="29">2.6.1.39</ecNumber>
        <ecNumber evidence="28">2.6.1.4</ecNumber>
        <ecNumber evidence="4">2.6.1.63</ecNumber>
        <ecNumber evidence="3">2.6.1.7</ecNumber>
        <ecNumber evidence="30">2.6.1.73</ecNumber>
    </recommendedName>
    <alternativeName>
        <fullName evidence="41">2-aminoadipate aminotransferase</fullName>
    </alternativeName>
    <alternativeName>
        <fullName evidence="34">2-aminoadipate transaminase</fullName>
    </alternativeName>
    <alternativeName>
        <fullName evidence="37">Alpha-aminoadipate aminotransferase</fullName>
    </alternativeName>
    <alternativeName>
        <fullName evidence="36">Glycine transaminase AADAT</fullName>
    </alternativeName>
    <alternativeName>
        <fullName evidence="40">Kynurenine aminotransferase II</fullName>
    </alternativeName>
    <alternativeName>
        <fullName evidence="35">Kynurenine--glyoxylate transaminase AADAT</fullName>
    </alternativeName>
    <alternativeName>
        <fullName evidence="38">Kynurenine--oxoglutarate aminotransferase II</fullName>
    </alternativeName>
    <alternativeName>
        <fullName evidence="39">Kynurenine--oxoglutarate transaminase 2</fullName>
    </alternativeName>
    <alternativeName>
        <fullName evidence="33">Kynurenine--oxoglutarate transaminase II</fullName>
    </alternativeName>
    <alternativeName>
        <fullName evidence="32">Methionine--glyoxylate transaminase AADAT</fullName>
    </alternativeName>
</protein>
<comment type="similarity">
    <text evidence="2">Belongs to the class-I pyridoxal-phosphate-dependent aminotransferase family.</text>
</comment>
<name>A0A6F9D4U5_9ASCI</name>
<evidence type="ECO:0000256" key="21">
    <source>
        <dbReference type="ARBA" id="ARBA00052404"/>
    </source>
</evidence>
<evidence type="ECO:0000256" key="29">
    <source>
        <dbReference type="ARBA" id="ARBA00067027"/>
    </source>
</evidence>
<evidence type="ECO:0000256" key="6">
    <source>
        <dbReference type="ARBA" id="ARBA00022679"/>
    </source>
</evidence>
<dbReference type="InterPro" id="IPR015421">
    <property type="entry name" value="PyrdxlP-dep_Trfase_major"/>
</dbReference>
<comment type="catalytic activity">
    <reaction evidence="9">
        <text>L-kynurenine + glyoxylate = kynurenate + glycine + H2O</text>
        <dbReference type="Rhea" id="RHEA:65896"/>
        <dbReference type="ChEBI" id="CHEBI:15377"/>
        <dbReference type="ChEBI" id="CHEBI:36655"/>
        <dbReference type="ChEBI" id="CHEBI:57305"/>
        <dbReference type="ChEBI" id="CHEBI:57959"/>
        <dbReference type="ChEBI" id="CHEBI:58454"/>
        <dbReference type="EC" id="2.6.1.63"/>
    </reaction>
    <physiologicalReaction direction="left-to-right" evidence="9">
        <dbReference type="Rhea" id="RHEA:65897"/>
    </physiologicalReaction>
</comment>
<evidence type="ECO:0000256" key="25">
    <source>
        <dbReference type="ARBA" id="ARBA00052831"/>
    </source>
</evidence>
<comment type="catalytic activity">
    <reaction evidence="24">
        <text>3-phenylpyruvate + L-kynurenine = kynurenate + L-phenylalanine + H2O</text>
        <dbReference type="Rhea" id="RHEA:66092"/>
        <dbReference type="ChEBI" id="CHEBI:15377"/>
        <dbReference type="ChEBI" id="CHEBI:18005"/>
        <dbReference type="ChEBI" id="CHEBI:57959"/>
        <dbReference type="ChEBI" id="CHEBI:58095"/>
        <dbReference type="ChEBI" id="CHEBI:58454"/>
    </reaction>
    <physiologicalReaction direction="left-to-right" evidence="24">
        <dbReference type="Rhea" id="RHEA:66093"/>
    </physiologicalReaction>
</comment>
<dbReference type="GO" id="GO:0030170">
    <property type="term" value="F:pyridoxal phosphate binding"/>
    <property type="evidence" value="ECO:0007669"/>
    <property type="project" value="InterPro"/>
</dbReference>
<comment type="function">
    <text evidence="26">Transaminase with broad substrate specificity. Has transaminase activity towards aminoadipate, kynurenine, methionine and glutamate. Shows activity also towards tryptophan, aspartate and hydroxykynurenine. Accepts a variety of oxo-acids as amino-group acceptors, with a preference for 2-oxoglutarate, 2-oxocaproic acid, phenylpyruvate and alpha-oxo-gamma-methiol butyric acid. Can also use glyoxylate as amino-group acceptor (in vitro).</text>
</comment>
<evidence type="ECO:0000256" key="37">
    <source>
        <dbReference type="ARBA" id="ARBA00082705"/>
    </source>
</evidence>
<dbReference type="EC" id="2.6.1.39" evidence="29"/>
<comment type="cofactor">
    <cofactor evidence="1">
        <name>pyridoxal 5'-phosphate</name>
        <dbReference type="ChEBI" id="CHEBI:597326"/>
    </cofactor>
</comment>
<evidence type="ECO:0000256" key="4">
    <source>
        <dbReference type="ARBA" id="ARBA00013010"/>
    </source>
</evidence>
<dbReference type="EC" id="2.6.1.63" evidence="4"/>
<reference evidence="43" key="1">
    <citation type="submission" date="2020-04" db="EMBL/GenBank/DDBJ databases">
        <authorList>
            <person name="Neveu A P."/>
        </authorList>
    </citation>
    <scope>NUCLEOTIDE SEQUENCE</scope>
    <source>
        <tissue evidence="43">Whole embryo</tissue>
    </source>
</reference>
<evidence type="ECO:0000256" key="24">
    <source>
        <dbReference type="ARBA" id="ARBA00052580"/>
    </source>
</evidence>
<evidence type="ECO:0000256" key="39">
    <source>
        <dbReference type="ARBA" id="ARBA00083236"/>
    </source>
</evidence>
<comment type="catalytic activity">
    <reaction evidence="20">
        <text>glyoxylate + L-phenylalanine = 3-phenylpyruvate + glycine</text>
        <dbReference type="Rhea" id="RHEA:69120"/>
        <dbReference type="ChEBI" id="CHEBI:18005"/>
        <dbReference type="ChEBI" id="CHEBI:36655"/>
        <dbReference type="ChEBI" id="CHEBI:57305"/>
        <dbReference type="ChEBI" id="CHEBI:58095"/>
    </reaction>
</comment>
<comment type="catalytic activity">
    <reaction evidence="13">
        <text>4-methylsulfanyl-2-oxobutanoate + L-kynurenine = kynurenate + L-methionine + H2O</text>
        <dbReference type="Rhea" id="RHEA:69096"/>
        <dbReference type="ChEBI" id="CHEBI:15377"/>
        <dbReference type="ChEBI" id="CHEBI:16723"/>
        <dbReference type="ChEBI" id="CHEBI:57844"/>
        <dbReference type="ChEBI" id="CHEBI:57959"/>
        <dbReference type="ChEBI" id="CHEBI:58454"/>
    </reaction>
    <physiologicalReaction direction="left-to-right" evidence="13">
        <dbReference type="Rhea" id="RHEA:69097"/>
    </physiologicalReaction>
</comment>
<evidence type="ECO:0000256" key="33">
    <source>
        <dbReference type="ARBA" id="ARBA00080697"/>
    </source>
</evidence>